<organism evidence="1 2">
    <name type="scientific">Ascaris lumbricoides</name>
    <name type="common">Giant roundworm</name>
    <dbReference type="NCBI Taxonomy" id="6252"/>
    <lineage>
        <taxon>Eukaryota</taxon>
        <taxon>Metazoa</taxon>
        <taxon>Ecdysozoa</taxon>
        <taxon>Nematoda</taxon>
        <taxon>Chromadorea</taxon>
        <taxon>Rhabditida</taxon>
        <taxon>Spirurina</taxon>
        <taxon>Ascaridomorpha</taxon>
        <taxon>Ascaridoidea</taxon>
        <taxon>Ascarididae</taxon>
        <taxon>Ascaris</taxon>
    </lineage>
</organism>
<evidence type="ECO:0000313" key="2">
    <source>
        <dbReference type="WBParaSite" id="ALUE_0001866201-mRNA-1"/>
    </source>
</evidence>
<accession>A0A0M3IJ69</accession>
<name>A0A0M3IJ69_ASCLU</name>
<protein>
    <submittedName>
        <fullName evidence="2">Uncharacterized protein</fullName>
    </submittedName>
</protein>
<evidence type="ECO:0000313" key="1">
    <source>
        <dbReference type="Proteomes" id="UP000036681"/>
    </source>
</evidence>
<keyword evidence="1" id="KW-1185">Reference proteome</keyword>
<dbReference type="WBParaSite" id="ALUE_0001866201-mRNA-1">
    <property type="protein sequence ID" value="ALUE_0001866201-mRNA-1"/>
    <property type="gene ID" value="ALUE_0001866201"/>
</dbReference>
<reference evidence="2" key="1">
    <citation type="submission" date="2017-02" db="UniProtKB">
        <authorList>
            <consortium name="WormBaseParasite"/>
        </authorList>
    </citation>
    <scope>IDENTIFICATION</scope>
</reference>
<sequence length="56" mass="6258">MANYITDSGSFNQAVINGVSNSILASWRCYWTSHKTTRDYCHSALSSPTSEWNIAN</sequence>
<dbReference type="Proteomes" id="UP000036681">
    <property type="component" value="Unplaced"/>
</dbReference>
<dbReference type="AlphaFoldDB" id="A0A0M3IJ69"/>
<proteinExistence type="predicted"/>